<proteinExistence type="inferred from homology"/>
<dbReference type="InterPro" id="IPR036388">
    <property type="entry name" value="WH-like_DNA-bd_sf"/>
</dbReference>
<dbReference type="PANTHER" id="PTHR23058:SF5">
    <property type="entry name" value="PEROXISOMAL MEMBRANE PROTEIN PEX14"/>
    <property type="match status" value="1"/>
</dbReference>
<name>A0AAN9UXQ3_9PEZI</name>
<comment type="similarity">
    <text evidence="1 7">Belongs to the peroxin-14 family.</text>
</comment>
<feature type="compositionally biased region" description="Polar residues" evidence="8">
    <location>
        <begin position="264"/>
        <end position="281"/>
    </location>
</feature>
<feature type="compositionally biased region" description="Basic and acidic residues" evidence="8">
    <location>
        <begin position="85"/>
        <end position="101"/>
    </location>
</feature>
<gene>
    <name evidence="10" type="ORF">SLS62_002101</name>
</gene>
<dbReference type="InterPro" id="IPR006785">
    <property type="entry name" value="Pex14_N"/>
</dbReference>
<dbReference type="Proteomes" id="UP001320420">
    <property type="component" value="Unassembled WGS sequence"/>
</dbReference>
<comment type="function">
    <text evidence="7">Component of the PEX13-PEX14 docking complex, a translocon channel that specifically mediates the import of peroxisomal cargo proteins bound to PEX5 receptor. The PEX13-PEX14 docking complex forms a large import pore which can be opened to a diameter of about 9 nm. Mechanistically, PEX5 receptor along with cargo proteins associates with the PEX14 subunit of the PEX13-PEX14 docking complex in the cytosol, leading to the insertion of the receptor into the organelle membrane with the concomitant translocation of the cargo into the peroxisome matrix.</text>
</comment>
<accession>A0AAN9UXQ3</accession>
<feature type="domain" description="Peroxisome membrane anchor protein Pex14p N-terminal" evidence="9">
    <location>
        <begin position="42"/>
        <end position="86"/>
    </location>
</feature>
<keyword evidence="2" id="KW-0811">Translocation</keyword>
<evidence type="ECO:0000256" key="4">
    <source>
        <dbReference type="ARBA" id="ARBA00029502"/>
    </source>
</evidence>
<comment type="caution">
    <text evidence="10">The sequence shown here is derived from an EMBL/GenBank/DDBJ whole genome shotgun (WGS) entry which is preliminary data.</text>
</comment>
<feature type="compositionally biased region" description="Low complexity" evidence="8">
    <location>
        <begin position="33"/>
        <end position="45"/>
    </location>
</feature>
<dbReference type="AlphaFoldDB" id="A0AAN9UXQ3"/>
<keyword evidence="7" id="KW-0653">Protein transport</keyword>
<dbReference type="EMBL" id="JAKJXP020000010">
    <property type="protein sequence ID" value="KAK7755816.1"/>
    <property type="molecule type" value="Genomic_DNA"/>
</dbReference>
<evidence type="ECO:0000256" key="7">
    <source>
        <dbReference type="RuleBase" id="RU367032"/>
    </source>
</evidence>
<keyword evidence="3 7" id="KW-0576">Peroxisome</keyword>
<feature type="region of interest" description="Disordered" evidence="8">
    <location>
        <begin position="81"/>
        <end position="133"/>
    </location>
</feature>
<keyword evidence="11" id="KW-1185">Reference proteome</keyword>
<dbReference type="PANTHER" id="PTHR23058">
    <property type="entry name" value="PEROXISOMAL MEMBRANE PROTEIN PEX14"/>
    <property type="match status" value="1"/>
</dbReference>
<feature type="region of interest" description="Disordered" evidence="8">
    <location>
        <begin position="1"/>
        <end position="61"/>
    </location>
</feature>
<dbReference type="Pfam" id="PF04695">
    <property type="entry name" value="Pex14_N"/>
    <property type="match status" value="1"/>
</dbReference>
<evidence type="ECO:0000256" key="8">
    <source>
        <dbReference type="SAM" id="MobiDB-lite"/>
    </source>
</evidence>
<feature type="compositionally biased region" description="Basic and acidic residues" evidence="8">
    <location>
        <begin position="52"/>
        <end position="61"/>
    </location>
</feature>
<feature type="region of interest" description="Disordered" evidence="8">
    <location>
        <begin position="229"/>
        <end position="299"/>
    </location>
</feature>
<dbReference type="InterPro" id="IPR025655">
    <property type="entry name" value="PEX14"/>
</dbReference>
<evidence type="ECO:0000256" key="6">
    <source>
        <dbReference type="ARBA" id="ARBA00046271"/>
    </source>
</evidence>
<reference evidence="10 11" key="1">
    <citation type="submission" date="2024-02" db="EMBL/GenBank/DDBJ databases">
        <title>De novo assembly and annotation of 12 fungi associated with fruit tree decline syndrome in Ontario, Canada.</title>
        <authorList>
            <person name="Sulman M."/>
            <person name="Ellouze W."/>
            <person name="Ilyukhin E."/>
        </authorList>
    </citation>
    <scope>NUCLEOTIDE SEQUENCE [LARGE SCALE GENOMIC DNA]</scope>
    <source>
        <strain evidence="10 11">M11/M66-122</strain>
    </source>
</reference>
<dbReference type="Gene3D" id="1.10.10.10">
    <property type="entry name" value="Winged helix-like DNA-binding domain superfamily/Winged helix DNA-binding domain"/>
    <property type="match status" value="1"/>
</dbReference>
<dbReference type="GO" id="GO:0005778">
    <property type="term" value="C:peroxisomal membrane"/>
    <property type="evidence" value="ECO:0007669"/>
    <property type="project" value="UniProtKB-SubCell"/>
</dbReference>
<evidence type="ECO:0000313" key="10">
    <source>
        <dbReference type="EMBL" id="KAK7755816.1"/>
    </source>
</evidence>
<evidence type="ECO:0000313" key="11">
    <source>
        <dbReference type="Proteomes" id="UP001320420"/>
    </source>
</evidence>
<keyword evidence="7" id="KW-0813">Transport</keyword>
<keyword evidence="7" id="KW-0472">Membrane</keyword>
<evidence type="ECO:0000256" key="2">
    <source>
        <dbReference type="ARBA" id="ARBA00023010"/>
    </source>
</evidence>
<dbReference type="GO" id="GO:0005102">
    <property type="term" value="F:signaling receptor binding"/>
    <property type="evidence" value="ECO:0007669"/>
    <property type="project" value="TreeGrafter"/>
</dbReference>
<protein>
    <recommendedName>
        <fullName evidence="4 7">Peroxisomal membrane protein PEX14</fullName>
    </recommendedName>
    <alternativeName>
        <fullName evidence="5 7">Peroxin-14</fullName>
    </alternativeName>
</protein>
<comment type="subcellular location">
    <subcellularLocation>
        <location evidence="6 7">Peroxisome membrane</location>
    </subcellularLocation>
</comment>
<feature type="compositionally biased region" description="Low complexity" evidence="8">
    <location>
        <begin position="113"/>
        <end position="129"/>
    </location>
</feature>
<evidence type="ECO:0000256" key="5">
    <source>
        <dbReference type="ARBA" id="ARBA00029691"/>
    </source>
</evidence>
<dbReference type="GO" id="GO:0016560">
    <property type="term" value="P:protein import into peroxisome matrix, docking"/>
    <property type="evidence" value="ECO:0007669"/>
    <property type="project" value="UniProtKB-UniRule"/>
</dbReference>
<dbReference type="GO" id="GO:1990429">
    <property type="term" value="C:peroxisomal importomer complex"/>
    <property type="evidence" value="ECO:0007669"/>
    <property type="project" value="TreeGrafter"/>
</dbReference>
<evidence type="ECO:0000256" key="1">
    <source>
        <dbReference type="ARBA" id="ARBA00005443"/>
    </source>
</evidence>
<evidence type="ECO:0000256" key="3">
    <source>
        <dbReference type="ARBA" id="ARBA00023140"/>
    </source>
</evidence>
<sequence length="392" mass="42686">MADERNQIPAWQQAQTEPNPPAETKTSKPNDVSASEATETTTEASIEQARQFLKDENVQGHSVEKKAEFLKSKGFSDEQIQALLGEKESASEAKTAVKSEPPEASSPAPPSPSTQQEASPTAASSSSITESRRDVPPIITYPEFLTTSPRPPPLITPSRLLNILTVSGGVFTFLYGSARYLVNPMVSDRDDARADYHNHVGERLGELVEKLEEVVSEVPYKDKDGKVVLNSRAATTTEGSDDRGHEDNESTFSDPTELFHRDFGTQTSTPPESLATRSPTTLAEKEKEKGQNPIDKQAGRLASLRASLGELNDMYTRRAEDSADLDATLRSIRDDVDGLALPPSGSYAYYSSADSSRGPNGADEEFRRTKDAIRSVKGMFLSARSFPTVSAR</sequence>
<organism evidence="10 11">
    <name type="scientific">Diatrype stigma</name>
    <dbReference type="NCBI Taxonomy" id="117547"/>
    <lineage>
        <taxon>Eukaryota</taxon>
        <taxon>Fungi</taxon>
        <taxon>Dikarya</taxon>
        <taxon>Ascomycota</taxon>
        <taxon>Pezizomycotina</taxon>
        <taxon>Sordariomycetes</taxon>
        <taxon>Xylariomycetidae</taxon>
        <taxon>Xylariales</taxon>
        <taxon>Diatrypaceae</taxon>
        <taxon>Diatrype</taxon>
    </lineage>
</organism>
<evidence type="ECO:0000259" key="9">
    <source>
        <dbReference type="Pfam" id="PF04695"/>
    </source>
</evidence>